<proteinExistence type="predicted"/>
<reference evidence="1 2" key="1">
    <citation type="submission" date="2014-09" db="EMBL/GenBank/DDBJ databases">
        <authorList>
            <person name="Hornung B.V."/>
        </authorList>
    </citation>
    <scope>NUCLEOTIDE SEQUENCE [LARGE SCALE GENOMIC DNA]</scope>
    <source>
        <strain evidence="1 2">FRIFI</strain>
    </source>
</reference>
<keyword evidence="2" id="KW-1185">Reference proteome</keyword>
<accession>A0A2P2BR76</accession>
<dbReference type="RefSeq" id="WP_092925827.1">
    <property type="nucleotide sequence ID" value="NZ_FJTZ01000012.1"/>
</dbReference>
<gene>
    <name evidence="1" type="ORF">FRIFI_1345</name>
</gene>
<protein>
    <submittedName>
        <fullName evidence="1">Uncharacterized protein</fullName>
    </submittedName>
</protein>
<evidence type="ECO:0000313" key="2">
    <source>
        <dbReference type="Proteomes" id="UP000245695"/>
    </source>
</evidence>
<name>A0A2P2BR76_9FIRM</name>
<dbReference type="EMBL" id="LN650648">
    <property type="protein sequence ID" value="CEI72880.1"/>
    <property type="molecule type" value="Genomic_DNA"/>
</dbReference>
<sequence>MYEYALDFLNEYVEIYSYLSKEKLYGEIIRVTPIEVVLNRKHIDKASNKNYDLYIPLTSIIYIKKL</sequence>
<evidence type="ECO:0000313" key="1">
    <source>
        <dbReference type="EMBL" id="CEI72880.1"/>
    </source>
</evidence>
<organism evidence="1 2">
    <name type="scientific">Romboutsia hominis</name>
    <dbReference type="NCBI Taxonomy" id="1507512"/>
    <lineage>
        <taxon>Bacteria</taxon>
        <taxon>Bacillati</taxon>
        <taxon>Bacillota</taxon>
        <taxon>Clostridia</taxon>
        <taxon>Peptostreptococcales</taxon>
        <taxon>Peptostreptococcaceae</taxon>
        <taxon>Romboutsia</taxon>
    </lineage>
</organism>
<dbReference type="AlphaFoldDB" id="A0A2P2BR76"/>
<dbReference type="Proteomes" id="UP000245695">
    <property type="component" value="Chromosome 1"/>
</dbReference>
<dbReference type="KEGG" id="rhom:FRIFI_1345"/>